<evidence type="ECO:0000313" key="2">
    <source>
        <dbReference type="Proteomes" id="UP001234297"/>
    </source>
</evidence>
<accession>A0ACC2KDC9</accession>
<proteinExistence type="predicted"/>
<dbReference type="EMBL" id="CM056812">
    <property type="protein sequence ID" value="KAJ8618959.1"/>
    <property type="molecule type" value="Genomic_DNA"/>
</dbReference>
<dbReference type="Proteomes" id="UP001234297">
    <property type="component" value="Chromosome 4"/>
</dbReference>
<comment type="caution">
    <text evidence="1">The sequence shown here is derived from an EMBL/GenBank/DDBJ whole genome shotgun (WGS) entry which is preliminary data.</text>
</comment>
<keyword evidence="2" id="KW-1185">Reference proteome</keyword>
<protein>
    <submittedName>
        <fullName evidence="1">Uncharacterized protein</fullName>
    </submittedName>
</protein>
<gene>
    <name evidence="1" type="ORF">MRB53_015145</name>
</gene>
<name>A0ACC2KDC9_PERAE</name>
<organism evidence="1 2">
    <name type="scientific">Persea americana</name>
    <name type="common">Avocado</name>
    <dbReference type="NCBI Taxonomy" id="3435"/>
    <lineage>
        <taxon>Eukaryota</taxon>
        <taxon>Viridiplantae</taxon>
        <taxon>Streptophyta</taxon>
        <taxon>Embryophyta</taxon>
        <taxon>Tracheophyta</taxon>
        <taxon>Spermatophyta</taxon>
        <taxon>Magnoliopsida</taxon>
        <taxon>Magnoliidae</taxon>
        <taxon>Laurales</taxon>
        <taxon>Lauraceae</taxon>
        <taxon>Persea</taxon>
    </lineage>
</organism>
<evidence type="ECO:0000313" key="1">
    <source>
        <dbReference type="EMBL" id="KAJ8618959.1"/>
    </source>
</evidence>
<reference evidence="1 2" key="1">
    <citation type="journal article" date="2022" name="Hortic Res">
        <title>A haplotype resolved chromosomal level avocado genome allows analysis of novel avocado genes.</title>
        <authorList>
            <person name="Nath O."/>
            <person name="Fletcher S.J."/>
            <person name="Hayward A."/>
            <person name="Shaw L.M."/>
            <person name="Masouleh A.K."/>
            <person name="Furtado A."/>
            <person name="Henry R.J."/>
            <person name="Mitter N."/>
        </authorList>
    </citation>
    <scope>NUCLEOTIDE SEQUENCE [LARGE SCALE GENOMIC DNA]</scope>
    <source>
        <strain evidence="2">cv. Hass</strain>
    </source>
</reference>
<sequence>MWALGLLVNNQEAQQIRDHATCTEKGIVKVEEVGKLEYLQAVVKETMRMKPIAPLAVPHKATRDTTLDGLHVWDELDRFKPERFMESSKEFLGKRGQYPFLPFGVGMRACTGMEVGKLQLPFAVSNQVNAFHWSNAVEGEEPNLISSHRQRRPEMSYEGD</sequence>